<comment type="caution">
    <text evidence="1">The sequence shown here is derived from an EMBL/GenBank/DDBJ whole genome shotgun (WGS) entry which is preliminary data.</text>
</comment>
<feature type="non-terminal residue" evidence="1">
    <location>
        <position position="1"/>
    </location>
</feature>
<name>X1IUV5_9ZZZZ</name>
<organism evidence="1">
    <name type="scientific">marine sediment metagenome</name>
    <dbReference type="NCBI Taxonomy" id="412755"/>
    <lineage>
        <taxon>unclassified sequences</taxon>
        <taxon>metagenomes</taxon>
        <taxon>ecological metagenomes</taxon>
    </lineage>
</organism>
<proteinExistence type="predicted"/>
<dbReference type="EMBL" id="BARU01029698">
    <property type="protein sequence ID" value="GAH69904.1"/>
    <property type="molecule type" value="Genomic_DNA"/>
</dbReference>
<dbReference type="AlphaFoldDB" id="X1IUV5"/>
<evidence type="ECO:0000313" key="1">
    <source>
        <dbReference type="EMBL" id="GAH69904.1"/>
    </source>
</evidence>
<reference evidence="1" key="1">
    <citation type="journal article" date="2014" name="Front. Microbiol.">
        <title>High frequency of phylogenetically diverse reductive dehalogenase-homologous genes in deep subseafloor sedimentary metagenomes.</title>
        <authorList>
            <person name="Kawai M."/>
            <person name="Futagami T."/>
            <person name="Toyoda A."/>
            <person name="Takaki Y."/>
            <person name="Nishi S."/>
            <person name="Hori S."/>
            <person name="Arai W."/>
            <person name="Tsubouchi T."/>
            <person name="Morono Y."/>
            <person name="Uchiyama I."/>
            <person name="Ito T."/>
            <person name="Fujiyama A."/>
            <person name="Inagaki F."/>
            <person name="Takami H."/>
        </authorList>
    </citation>
    <scope>NUCLEOTIDE SEQUENCE</scope>
    <source>
        <strain evidence="1">Expedition CK06-06</strain>
    </source>
</reference>
<gene>
    <name evidence="1" type="ORF">S03H2_47204</name>
</gene>
<protein>
    <submittedName>
        <fullName evidence="1">Uncharacterized protein</fullName>
    </submittedName>
</protein>
<sequence length="261" mass="29515">VQNIQYQKRTTTWQARESVTDSPDIQYRSSIAMDSEDNVHVVWYGKGWGDNTTIYNIQYRKRTTTWQAQEGVTDSPDIQYRPSIAIDSGDNVHVVWYGKGWGDNTTVYNIQYRKRTTTWQAQEGVTDGPDIQIYPAIAIDSEDNVHVAWYGLGWGENTAKYNIQYRKRTTTWQTQEGITDRAYDNKYANLIYALHPTVSEVKTNRPKAGYALVWSGQDAGGYKVEFFKSTDLEWEEAAPPPPAAGIAGASIATKMMAAGMI</sequence>
<accession>X1IUV5</accession>